<proteinExistence type="predicted"/>
<keyword evidence="11 13" id="KW-0472">Membrane</keyword>
<gene>
    <name evidence="15" type="ORF">SAMN04488541_10042</name>
</gene>
<dbReference type="EC" id="2.7.13.3" evidence="3"/>
<dbReference type="GO" id="GO:0000155">
    <property type="term" value="F:phosphorelay sensor kinase activity"/>
    <property type="evidence" value="ECO:0007669"/>
    <property type="project" value="InterPro"/>
</dbReference>
<keyword evidence="8" id="KW-0418">Kinase</keyword>
<name>A0A1I2BYP0_9BACT</name>
<keyword evidence="6" id="KW-0808">Transferase</keyword>
<dbReference type="EMBL" id="FONY01000004">
    <property type="protein sequence ID" value="SFE61259.1"/>
    <property type="molecule type" value="Genomic_DNA"/>
</dbReference>
<dbReference type="InterPro" id="IPR050398">
    <property type="entry name" value="HssS/ArlS-like"/>
</dbReference>
<evidence type="ECO:0000313" key="15">
    <source>
        <dbReference type="EMBL" id="SFE61259.1"/>
    </source>
</evidence>
<feature type="domain" description="HAMP" evidence="14">
    <location>
        <begin position="108"/>
        <end position="160"/>
    </location>
</feature>
<evidence type="ECO:0000256" key="3">
    <source>
        <dbReference type="ARBA" id="ARBA00012438"/>
    </source>
</evidence>
<comment type="subcellular location">
    <subcellularLocation>
        <location evidence="2">Cell membrane</location>
        <topology evidence="2">Multi-pass membrane protein</topology>
    </subcellularLocation>
</comment>
<dbReference type="PANTHER" id="PTHR45528:SF1">
    <property type="entry name" value="SENSOR HISTIDINE KINASE CPXA"/>
    <property type="match status" value="1"/>
</dbReference>
<protein>
    <recommendedName>
        <fullName evidence="3">histidine kinase</fullName>
        <ecNumber evidence="3">2.7.13.3</ecNumber>
    </recommendedName>
</protein>
<dbReference type="PANTHER" id="PTHR45528">
    <property type="entry name" value="SENSOR HISTIDINE KINASE CPXA"/>
    <property type="match status" value="1"/>
</dbReference>
<dbReference type="SUPFAM" id="SSF47384">
    <property type="entry name" value="Homodimeric domain of signal transducing histidine kinase"/>
    <property type="match status" value="1"/>
</dbReference>
<dbReference type="SMART" id="SM00304">
    <property type="entry name" value="HAMP"/>
    <property type="match status" value="1"/>
</dbReference>
<evidence type="ECO:0000256" key="1">
    <source>
        <dbReference type="ARBA" id="ARBA00000085"/>
    </source>
</evidence>
<dbReference type="InterPro" id="IPR036097">
    <property type="entry name" value="HisK_dim/P_sf"/>
</dbReference>
<dbReference type="STRING" id="1003.SAMN04488541_10042"/>
<keyword evidence="4" id="KW-1003">Cell membrane</keyword>
<dbReference type="AlphaFoldDB" id="A0A1I2BYP0"/>
<dbReference type="SUPFAM" id="SSF158472">
    <property type="entry name" value="HAMP domain-like"/>
    <property type="match status" value="1"/>
</dbReference>
<keyword evidence="12" id="KW-0175">Coiled coil</keyword>
<dbReference type="SUPFAM" id="SSF58104">
    <property type="entry name" value="Methyl-accepting chemotaxis protein (MCP) signaling domain"/>
    <property type="match status" value="1"/>
</dbReference>
<keyword evidence="13" id="KW-1133">Transmembrane helix</keyword>
<keyword evidence="16" id="KW-1185">Reference proteome</keyword>
<feature type="transmembrane region" description="Helical" evidence="13">
    <location>
        <begin position="88"/>
        <end position="107"/>
    </location>
</feature>
<sequence>MEKIGTDSTSLALMKFHETTILFQTIDNEVIRKALANQTGVALTKDYRAQEVLISYSPLTVQDVEWIIVTEIDAKEALKSVDEFAWRSVRILGVVCLLIAITSFFIAHRISKPILKLLIGTTQLSRGDLHVQVDVKSKDEIGILAESFNQTVISLREQRREILEKQEEIHRQMEEISQQAQKLQEINEEISYKNEEITKKNLILEQQKEQITVQAENLRQLNEEITQINNFLEEKVKEHTAALEAQNKKLLEYAFINSHRLRAPVATILGLMNVIKVTSNAEEKQACIDMLEKTTQKLDAIVHEIQDTIYQAEQP</sequence>
<keyword evidence="7" id="KW-0547">Nucleotide-binding</keyword>
<dbReference type="GO" id="GO:0005886">
    <property type="term" value="C:plasma membrane"/>
    <property type="evidence" value="ECO:0007669"/>
    <property type="project" value="UniProtKB-SubCell"/>
</dbReference>
<evidence type="ECO:0000256" key="8">
    <source>
        <dbReference type="ARBA" id="ARBA00022777"/>
    </source>
</evidence>
<evidence type="ECO:0000256" key="6">
    <source>
        <dbReference type="ARBA" id="ARBA00022679"/>
    </source>
</evidence>
<evidence type="ECO:0000256" key="13">
    <source>
        <dbReference type="SAM" id="Phobius"/>
    </source>
</evidence>
<comment type="catalytic activity">
    <reaction evidence="1">
        <text>ATP + protein L-histidine = ADP + protein N-phospho-L-histidine.</text>
        <dbReference type="EC" id="2.7.13.3"/>
    </reaction>
</comment>
<dbReference type="InterPro" id="IPR003660">
    <property type="entry name" value="HAMP_dom"/>
</dbReference>
<evidence type="ECO:0000256" key="2">
    <source>
        <dbReference type="ARBA" id="ARBA00004651"/>
    </source>
</evidence>
<dbReference type="Gene3D" id="6.10.340.10">
    <property type="match status" value="1"/>
</dbReference>
<feature type="coiled-coil region" evidence="12">
    <location>
        <begin position="155"/>
        <end position="249"/>
    </location>
</feature>
<keyword evidence="9" id="KW-0067">ATP-binding</keyword>
<organism evidence="15 16">
    <name type="scientific">Thermoflexibacter ruber</name>
    <dbReference type="NCBI Taxonomy" id="1003"/>
    <lineage>
        <taxon>Bacteria</taxon>
        <taxon>Pseudomonadati</taxon>
        <taxon>Bacteroidota</taxon>
        <taxon>Cytophagia</taxon>
        <taxon>Cytophagales</taxon>
        <taxon>Thermoflexibacteraceae</taxon>
        <taxon>Thermoflexibacter</taxon>
    </lineage>
</organism>
<reference evidence="15 16" key="1">
    <citation type="submission" date="2016-10" db="EMBL/GenBank/DDBJ databases">
        <authorList>
            <person name="de Groot N.N."/>
        </authorList>
    </citation>
    <scope>NUCLEOTIDE SEQUENCE [LARGE SCALE GENOMIC DNA]</scope>
    <source>
        <strain>GEY</strain>
        <strain evidence="16">DSM 9560</strain>
    </source>
</reference>
<dbReference type="PROSITE" id="PS50885">
    <property type="entry name" value="HAMP"/>
    <property type="match status" value="1"/>
</dbReference>
<dbReference type="GO" id="GO:0005524">
    <property type="term" value="F:ATP binding"/>
    <property type="evidence" value="ECO:0007669"/>
    <property type="project" value="UniProtKB-KW"/>
</dbReference>
<dbReference type="Pfam" id="PF00672">
    <property type="entry name" value="HAMP"/>
    <property type="match status" value="1"/>
</dbReference>
<keyword evidence="13" id="KW-0812">Transmembrane</keyword>
<dbReference type="CDD" id="cd06225">
    <property type="entry name" value="HAMP"/>
    <property type="match status" value="1"/>
</dbReference>
<dbReference type="RefSeq" id="WP_177217247.1">
    <property type="nucleotide sequence ID" value="NZ_FONY01000004.1"/>
</dbReference>
<evidence type="ECO:0000259" key="14">
    <source>
        <dbReference type="PROSITE" id="PS50885"/>
    </source>
</evidence>
<dbReference type="Gene3D" id="1.10.287.130">
    <property type="match status" value="1"/>
</dbReference>
<evidence type="ECO:0000256" key="7">
    <source>
        <dbReference type="ARBA" id="ARBA00022741"/>
    </source>
</evidence>
<evidence type="ECO:0000256" key="10">
    <source>
        <dbReference type="ARBA" id="ARBA00023012"/>
    </source>
</evidence>
<dbReference type="Proteomes" id="UP000199513">
    <property type="component" value="Unassembled WGS sequence"/>
</dbReference>
<evidence type="ECO:0000256" key="5">
    <source>
        <dbReference type="ARBA" id="ARBA00022553"/>
    </source>
</evidence>
<evidence type="ECO:0000256" key="12">
    <source>
        <dbReference type="SAM" id="Coils"/>
    </source>
</evidence>
<evidence type="ECO:0000313" key="16">
    <source>
        <dbReference type="Proteomes" id="UP000199513"/>
    </source>
</evidence>
<keyword evidence="10" id="KW-0902">Two-component regulatory system</keyword>
<evidence type="ECO:0000256" key="9">
    <source>
        <dbReference type="ARBA" id="ARBA00022840"/>
    </source>
</evidence>
<evidence type="ECO:0000256" key="11">
    <source>
        <dbReference type="ARBA" id="ARBA00023136"/>
    </source>
</evidence>
<accession>A0A1I2BYP0</accession>
<keyword evidence="5" id="KW-0597">Phosphoprotein</keyword>
<evidence type="ECO:0000256" key="4">
    <source>
        <dbReference type="ARBA" id="ARBA00022475"/>
    </source>
</evidence>